<keyword evidence="1" id="KW-0812">Transmembrane</keyword>
<dbReference type="AlphaFoldDB" id="A0A553PK91"/>
<sequence>MHGKRSDGTGTLNTSGQFVLDRSRMNPKIRFVIEILVLWVLFCLPINLLTIFLSSVAPSYDHEEADQKSAQANEQTYHQIQNASILV</sequence>
<name>A0A553PK91_TIGCA</name>
<keyword evidence="3" id="KW-1185">Reference proteome</keyword>
<accession>A0A553PK91</accession>
<protein>
    <submittedName>
        <fullName evidence="2">Uncharacterized protein</fullName>
    </submittedName>
</protein>
<feature type="transmembrane region" description="Helical" evidence="1">
    <location>
        <begin position="31"/>
        <end position="53"/>
    </location>
</feature>
<organism evidence="2 3">
    <name type="scientific">Tigriopus californicus</name>
    <name type="common">Marine copepod</name>
    <dbReference type="NCBI Taxonomy" id="6832"/>
    <lineage>
        <taxon>Eukaryota</taxon>
        <taxon>Metazoa</taxon>
        <taxon>Ecdysozoa</taxon>
        <taxon>Arthropoda</taxon>
        <taxon>Crustacea</taxon>
        <taxon>Multicrustacea</taxon>
        <taxon>Hexanauplia</taxon>
        <taxon>Copepoda</taxon>
        <taxon>Harpacticoida</taxon>
        <taxon>Harpacticidae</taxon>
        <taxon>Tigriopus</taxon>
    </lineage>
</organism>
<reference evidence="2 3" key="1">
    <citation type="journal article" date="2018" name="Nat. Ecol. Evol.">
        <title>Genomic signatures of mitonuclear coevolution across populations of Tigriopus californicus.</title>
        <authorList>
            <person name="Barreto F.S."/>
            <person name="Watson E.T."/>
            <person name="Lima T.G."/>
            <person name="Willett C.S."/>
            <person name="Edmands S."/>
            <person name="Li W."/>
            <person name="Burton R.S."/>
        </authorList>
    </citation>
    <scope>NUCLEOTIDE SEQUENCE [LARGE SCALE GENOMIC DNA]</scope>
    <source>
        <strain evidence="2 3">San Diego</strain>
    </source>
</reference>
<evidence type="ECO:0000313" key="3">
    <source>
        <dbReference type="Proteomes" id="UP000318571"/>
    </source>
</evidence>
<keyword evidence="1" id="KW-1133">Transmembrane helix</keyword>
<dbReference type="EMBL" id="VCGU01000003">
    <property type="protein sequence ID" value="TRY78097.1"/>
    <property type="molecule type" value="Genomic_DNA"/>
</dbReference>
<evidence type="ECO:0000256" key="1">
    <source>
        <dbReference type="SAM" id="Phobius"/>
    </source>
</evidence>
<evidence type="ECO:0000313" key="2">
    <source>
        <dbReference type="EMBL" id="TRY78097.1"/>
    </source>
</evidence>
<dbReference type="Proteomes" id="UP000318571">
    <property type="component" value="Chromosome 11"/>
</dbReference>
<proteinExistence type="predicted"/>
<comment type="caution">
    <text evidence="2">The sequence shown here is derived from an EMBL/GenBank/DDBJ whole genome shotgun (WGS) entry which is preliminary data.</text>
</comment>
<keyword evidence="1" id="KW-0472">Membrane</keyword>
<gene>
    <name evidence="2" type="ORF">TCAL_14401</name>
</gene>